<dbReference type="InterPro" id="IPR020579">
    <property type="entry name" value="Exonuc_VII_lsu_C"/>
</dbReference>
<keyword evidence="1 5" id="KW-0963">Cytoplasm</keyword>
<dbReference type="PANTHER" id="PTHR30008:SF0">
    <property type="entry name" value="EXODEOXYRIBONUCLEASE 7 LARGE SUBUNIT"/>
    <property type="match status" value="1"/>
</dbReference>
<dbReference type="Proteomes" id="UP000777002">
    <property type="component" value="Unassembled WGS sequence"/>
</dbReference>
<keyword evidence="2 5" id="KW-0540">Nuclease</keyword>
<dbReference type="CDD" id="cd04489">
    <property type="entry name" value="ExoVII_LU_OBF"/>
    <property type="match status" value="1"/>
</dbReference>
<feature type="domain" description="OB-fold nucleic acid binding" evidence="8">
    <location>
        <begin position="15"/>
        <end position="107"/>
    </location>
</feature>
<comment type="function">
    <text evidence="5">Bidirectionally degrades single-stranded DNA into large acid-insoluble oligonucleotides, which are then degraded further into small acid-soluble oligonucleotides.</text>
</comment>
<evidence type="ECO:0000256" key="4">
    <source>
        <dbReference type="ARBA" id="ARBA00022839"/>
    </source>
</evidence>
<dbReference type="EMBL" id="JACJKX010000013">
    <property type="protein sequence ID" value="MBM6929057.1"/>
    <property type="molecule type" value="Genomic_DNA"/>
</dbReference>
<comment type="subcellular location">
    <subcellularLocation>
        <location evidence="5 6">Cytoplasm</location>
    </subcellularLocation>
</comment>
<accession>A0ABS2GVX0</accession>
<dbReference type="HAMAP" id="MF_00378">
    <property type="entry name" value="Exonuc_7_L"/>
    <property type="match status" value="1"/>
</dbReference>
<name>A0ABS2GVX0_9BURK</name>
<dbReference type="RefSeq" id="WP_205050646.1">
    <property type="nucleotide sequence ID" value="NZ_JACJKX010000013.1"/>
</dbReference>
<evidence type="ECO:0000256" key="6">
    <source>
        <dbReference type="RuleBase" id="RU004355"/>
    </source>
</evidence>
<organism evidence="9 10">
    <name type="scientific">Parasutterella secunda</name>
    <dbReference type="NCBI Taxonomy" id="626947"/>
    <lineage>
        <taxon>Bacteria</taxon>
        <taxon>Pseudomonadati</taxon>
        <taxon>Pseudomonadota</taxon>
        <taxon>Betaproteobacteria</taxon>
        <taxon>Burkholderiales</taxon>
        <taxon>Sutterellaceae</taxon>
        <taxon>Parasutterella</taxon>
    </lineage>
</organism>
<evidence type="ECO:0000256" key="5">
    <source>
        <dbReference type="HAMAP-Rule" id="MF_00378"/>
    </source>
</evidence>
<dbReference type="InterPro" id="IPR025824">
    <property type="entry name" value="OB-fold_nuc-bd_dom"/>
</dbReference>
<evidence type="ECO:0000313" key="10">
    <source>
        <dbReference type="Proteomes" id="UP000777002"/>
    </source>
</evidence>
<dbReference type="PANTHER" id="PTHR30008">
    <property type="entry name" value="EXODEOXYRIBONUCLEASE 7 LARGE SUBUNIT"/>
    <property type="match status" value="1"/>
</dbReference>
<dbReference type="NCBIfam" id="TIGR00237">
    <property type="entry name" value="xseA"/>
    <property type="match status" value="1"/>
</dbReference>
<comment type="subunit">
    <text evidence="5">Heterooligomer composed of large and small subunits.</text>
</comment>
<protein>
    <recommendedName>
        <fullName evidence="5">Exodeoxyribonuclease 7 large subunit</fullName>
        <ecNumber evidence="5">3.1.11.6</ecNumber>
    </recommendedName>
    <alternativeName>
        <fullName evidence="5">Exodeoxyribonuclease VII large subunit</fullName>
        <shortName evidence="5">Exonuclease VII large subunit</shortName>
    </alternativeName>
</protein>
<gene>
    <name evidence="5 9" type="primary">xseA</name>
    <name evidence="9" type="ORF">H5985_07240</name>
</gene>
<dbReference type="GO" id="GO:0008855">
    <property type="term" value="F:exodeoxyribonuclease VII activity"/>
    <property type="evidence" value="ECO:0007669"/>
    <property type="project" value="UniProtKB-EC"/>
</dbReference>
<dbReference type="EC" id="3.1.11.6" evidence="5"/>
<comment type="catalytic activity">
    <reaction evidence="5 6">
        <text>Exonucleolytic cleavage in either 5'- to 3'- or 3'- to 5'-direction to yield nucleoside 5'-phosphates.</text>
        <dbReference type="EC" id="3.1.11.6"/>
    </reaction>
</comment>
<comment type="caution">
    <text evidence="9">The sequence shown here is derived from an EMBL/GenBank/DDBJ whole genome shotgun (WGS) entry which is preliminary data.</text>
</comment>
<keyword evidence="4 5" id="KW-0269">Exonuclease</keyword>
<evidence type="ECO:0000259" key="8">
    <source>
        <dbReference type="Pfam" id="PF13742"/>
    </source>
</evidence>
<reference evidence="9 10" key="1">
    <citation type="journal article" date="2021" name="Sci. Rep.">
        <title>The distribution of antibiotic resistance genes in chicken gut microbiota commensals.</title>
        <authorList>
            <person name="Juricova H."/>
            <person name="Matiasovicova J."/>
            <person name="Kubasova T."/>
            <person name="Cejkova D."/>
            <person name="Rychlik I."/>
        </authorList>
    </citation>
    <scope>NUCLEOTIDE SEQUENCE [LARGE SCALE GENOMIC DNA]</scope>
    <source>
        <strain evidence="9 10">An562</strain>
    </source>
</reference>
<evidence type="ECO:0000256" key="3">
    <source>
        <dbReference type="ARBA" id="ARBA00022801"/>
    </source>
</evidence>
<evidence type="ECO:0000256" key="1">
    <source>
        <dbReference type="ARBA" id="ARBA00022490"/>
    </source>
</evidence>
<keyword evidence="3 5" id="KW-0378">Hydrolase</keyword>
<comment type="similarity">
    <text evidence="5 6">Belongs to the XseA family.</text>
</comment>
<evidence type="ECO:0000259" key="7">
    <source>
        <dbReference type="Pfam" id="PF02601"/>
    </source>
</evidence>
<proteinExistence type="inferred from homology"/>
<dbReference type="InterPro" id="IPR003753">
    <property type="entry name" value="Exonuc_VII_L"/>
</dbReference>
<feature type="domain" description="Exonuclease VII large subunit C-terminal" evidence="7">
    <location>
        <begin position="131"/>
        <end position="440"/>
    </location>
</feature>
<evidence type="ECO:0000313" key="9">
    <source>
        <dbReference type="EMBL" id="MBM6929057.1"/>
    </source>
</evidence>
<dbReference type="Pfam" id="PF02601">
    <property type="entry name" value="Exonuc_VII_L"/>
    <property type="match status" value="1"/>
</dbReference>
<keyword evidence="10" id="KW-1185">Reference proteome</keyword>
<sequence length="453" mass="51064">MYNQSDFHNPENVVWTVSELNDRVSQTLFTHFPPLWVAGEVRGFTRAASGHWYFTLKDATGELACAMFAGHNRKVGFLPKTGDHLEVHGQVSIYRARGSYQMVVDSVRQAGLGQLYEQFLKLKEKLQAEGLFDSSRKKPLKRIYTKIAVVTSLQAAALRDVLTTLGRRAPYAKVMVFETAVQGEEAPEEIIRALQKAEGSTDVEVILLVRGGGSLQDLWAFNDERVARAVAALTKPVIVGVGHESDVTIVDWVADLRAATPTAAAEHATESVDVLRSEVLQAQDNVRFVFNRYWSELSQRIDSFMREIPDPRQTVKQAQERLQDTDQQLRSLIKLSWQMRSQRLQHCSEALVHPAMRLEAEKTTFVRLNQELSHSFSSKWRNCQRDCVSLTELLTELSPQAILRKGYSYVTDSEGRFIKSNSAVNVGENLTVHWQDGQSHVSVIDKTNDDPAH</sequence>
<dbReference type="Pfam" id="PF13742">
    <property type="entry name" value="tRNA_anti_2"/>
    <property type="match status" value="1"/>
</dbReference>
<evidence type="ECO:0000256" key="2">
    <source>
        <dbReference type="ARBA" id="ARBA00022722"/>
    </source>
</evidence>